<dbReference type="Proteomes" id="UP000299102">
    <property type="component" value="Unassembled WGS sequence"/>
</dbReference>
<organism evidence="1 2">
    <name type="scientific">Eumeta variegata</name>
    <name type="common">Bagworm moth</name>
    <name type="synonym">Eumeta japonica</name>
    <dbReference type="NCBI Taxonomy" id="151549"/>
    <lineage>
        <taxon>Eukaryota</taxon>
        <taxon>Metazoa</taxon>
        <taxon>Ecdysozoa</taxon>
        <taxon>Arthropoda</taxon>
        <taxon>Hexapoda</taxon>
        <taxon>Insecta</taxon>
        <taxon>Pterygota</taxon>
        <taxon>Neoptera</taxon>
        <taxon>Endopterygota</taxon>
        <taxon>Lepidoptera</taxon>
        <taxon>Glossata</taxon>
        <taxon>Ditrysia</taxon>
        <taxon>Tineoidea</taxon>
        <taxon>Psychidae</taxon>
        <taxon>Oiketicinae</taxon>
        <taxon>Eumeta</taxon>
    </lineage>
</organism>
<proteinExistence type="predicted"/>
<dbReference type="AlphaFoldDB" id="A0A4C1TPZ7"/>
<comment type="caution">
    <text evidence="1">The sequence shown here is derived from an EMBL/GenBank/DDBJ whole genome shotgun (WGS) entry which is preliminary data.</text>
</comment>
<name>A0A4C1TPZ7_EUMVA</name>
<evidence type="ECO:0000313" key="1">
    <source>
        <dbReference type="EMBL" id="GBP16050.1"/>
    </source>
</evidence>
<evidence type="ECO:0000313" key="2">
    <source>
        <dbReference type="Proteomes" id="UP000299102"/>
    </source>
</evidence>
<sequence length="127" mass="14911">MALRCLRKNNVTLNNRICFVSCKAHVTFEPQPERPPPHKVGRRKHFTTFYEIASEVRASRKKIWTLRAECCFNLVHFSDVWLQRLTPDFRTSKHRLCHEPAPRRFLVKLMALRDCSSEIYGAGLQLS</sequence>
<accession>A0A4C1TPZ7</accession>
<dbReference type="EMBL" id="BGZK01000076">
    <property type="protein sequence ID" value="GBP16050.1"/>
    <property type="molecule type" value="Genomic_DNA"/>
</dbReference>
<protein>
    <submittedName>
        <fullName evidence="1">Uncharacterized protein</fullName>
    </submittedName>
</protein>
<reference evidence="1 2" key="1">
    <citation type="journal article" date="2019" name="Commun. Biol.">
        <title>The bagworm genome reveals a unique fibroin gene that provides high tensile strength.</title>
        <authorList>
            <person name="Kono N."/>
            <person name="Nakamura H."/>
            <person name="Ohtoshi R."/>
            <person name="Tomita M."/>
            <person name="Numata K."/>
            <person name="Arakawa K."/>
        </authorList>
    </citation>
    <scope>NUCLEOTIDE SEQUENCE [LARGE SCALE GENOMIC DNA]</scope>
</reference>
<keyword evidence="2" id="KW-1185">Reference proteome</keyword>
<gene>
    <name evidence="1" type="ORF">EVAR_94391_1</name>
</gene>